<feature type="transmembrane region" description="Helical" evidence="2">
    <location>
        <begin position="316"/>
        <end position="337"/>
    </location>
</feature>
<feature type="transmembrane region" description="Helical" evidence="2">
    <location>
        <begin position="565"/>
        <end position="585"/>
    </location>
</feature>
<keyword evidence="2" id="KW-1133">Transmembrane helix</keyword>
<keyword evidence="2" id="KW-0812">Transmembrane</keyword>
<dbReference type="VEuPathDB" id="CryptoDB:Cvel_18340"/>
<feature type="region of interest" description="Disordered" evidence="1">
    <location>
        <begin position="802"/>
        <end position="873"/>
    </location>
</feature>
<feature type="region of interest" description="Disordered" evidence="1">
    <location>
        <begin position="895"/>
        <end position="969"/>
    </location>
</feature>
<reference evidence="3" key="1">
    <citation type="submission" date="2014-11" db="EMBL/GenBank/DDBJ databases">
        <authorList>
            <person name="Otto D Thomas"/>
            <person name="Naeem Raeece"/>
        </authorList>
    </citation>
    <scope>NUCLEOTIDE SEQUENCE</scope>
</reference>
<feature type="transmembrane region" description="Helical" evidence="2">
    <location>
        <begin position="738"/>
        <end position="760"/>
    </location>
</feature>
<feature type="compositionally biased region" description="Acidic residues" evidence="1">
    <location>
        <begin position="852"/>
        <end position="862"/>
    </location>
</feature>
<feature type="compositionally biased region" description="Pro residues" evidence="1">
    <location>
        <begin position="1005"/>
        <end position="1021"/>
    </location>
</feature>
<proteinExistence type="predicted"/>
<feature type="region of interest" description="Disordered" evidence="1">
    <location>
        <begin position="182"/>
        <end position="246"/>
    </location>
</feature>
<accession>A0A0G4FS67</accession>
<protein>
    <recommendedName>
        <fullName evidence="4">Transmembrane protein</fullName>
    </recommendedName>
</protein>
<feature type="region of interest" description="Disordered" evidence="1">
    <location>
        <begin position="995"/>
        <end position="1047"/>
    </location>
</feature>
<sequence>MAGDTESLWQERTVDIESDIDIAEESCFVLDEGCQVHTRFRPSQAGRNVPACPSYRGSTSTAGRGPAIPIPSLPVGELTAGTVNHDIDLEEGHVQTNRCSNDAWVVRLITPLGKHKEWCASDGWRTQRDKDQQYGQQVRSMEEGSEWADDIGSTNEDLMVPCFSAVPEVERPERVFPPCLPMSVSGGSENNPSNGIKSPSSKMSRSARGSGTKQREGLFFGCTDGRNRRRNGVGEDTRERGGPSLFAVCPTHSKRAPEESAFLSMKGDTVFWNPPSFSLSQSIFECLGVLILVFVVFAAARLGSLISHSWTEGEPAVLLSVVVVGTGLTGVCSWGLVVPWIETLVLSAAQVLVSVLFSLMLVSKTWTATNPGGAALILVLCPLFSLTASLSIVLLVALGINNEHEDPRNIGRRRLALPFAWLRLNSERAMQICKHAFLLQAQLLSITAVLSAAVAISGENLEETDGDFSFDRTVWGFVVAHMILIILATVSNPLASSLPGCNSVNWEGALFGRERGDADVPAYRLMKPPWFSVRLPADAAQMLSASALLYAYAAPRLRWGNPLSFGFAAVLAFCHWVICVLRALWGGQSAPAEGPRRRNLHNLGVDDSSEASSSDRGLLTVGGREGSVGKTVEMPLCAAVPWLVWRLDRSGAPESDVPPLQRHHSGSAATAPAETASMRGSGGGNREIGEVRLTGVMGRGRRRWGSSSSRERESSVEGGSVVRTLERRLLNEDLRGELLGGQLIVDFAFFCGVGVSMGTLEGLEEALSFGLTAGLMLVVVFALFLLTVFVRRRVVYYAEPGKASPRKEKTDDDACSPPMGLVTPPSPSEFSSPLPSPPPPIMLIEADHEAPDPESDEEEEEHEGQSDGLNNFSSTQHVIPEVPRHYPASSQFHFQLDDLPPVPASRMESPRGPAETDQDQAHEETFTGSMPESPRHELGRLKTVERQDSQREQEKEKENDSVCDGAPSEVSEADQIVALAVFAAVSSRGAAALPGRKMSSTHSMPFPPPPDCPPPWSPPGALPSSSSIAEEASKASPSRSATSRSHSCSQSALPFVGKYTKAVSSSGVVTTEVLRLSTGLPTLPPYPLFPEDCRRFSREAEETGLGRQVLVREITCGDAPEDPADVPSQAEEYQNVNSIGSFPGGTERERGRERNSNEAELDETSSASDWRVRLSGCLSGSPGGFAAGLLKMKPKEPTPDLAVATLTGPEGDDISSEAGASPIDPHHLPPGPALSCVGGWSLQTAIEGAEREEAEGRALATLCWGVLFPQGGPGKPTCVSANWRLARLKAAAWRVSGPTGVLLAGTRIIWQLLRFAFPLLVIFLPMGLLVIF</sequence>
<feature type="region of interest" description="Disordered" evidence="1">
    <location>
        <begin position="45"/>
        <end position="67"/>
    </location>
</feature>
<evidence type="ECO:0000313" key="3">
    <source>
        <dbReference type="EMBL" id="CEM17002.1"/>
    </source>
</evidence>
<dbReference type="EMBL" id="CDMZ01000567">
    <property type="protein sequence ID" value="CEM17002.1"/>
    <property type="molecule type" value="Genomic_DNA"/>
</dbReference>
<evidence type="ECO:0000256" key="1">
    <source>
        <dbReference type="SAM" id="MobiDB-lite"/>
    </source>
</evidence>
<feature type="region of interest" description="Disordered" evidence="1">
    <location>
        <begin position="654"/>
        <end position="687"/>
    </location>
</feature>
<feature type="compositionally biased region" description="Polar residues" evidence="1">
    <location>
        <begin position="1131"/>
        <end position="1140"/>
    </location>
</feature>
<evidence type="ECO:0008006" key="4">
    <source>
        <dbReference type="Google" id="ProtNLM"/>
    </source>
</evidence>
<feature type="region of interest" description="Disordered" evidence="1">
    <location>
        <begin position="1118"/>
        <end position="1167"/>
    </location>
</feature>
<keyword evidence="2" id="KW-0472">Membrane</keyword>
<feature type="compositionally biased region" description="Basic and acidic residues" evidence="1">
    <location>
        <begin position="232"/>
        <end position="241"/>
    </location>
</feature>
<feature type="region of interest" description="Disordered" evidence="1">
    <location>
        <begin position="589"/>
        <end position="624"/>
    </location>
</feature>
<feature type="transmembrane region" description="Helical" evidence="2">
    <location>
        <begin position="1312"/>
        <end position="1331"/>
    </location>
</feature>
<feature type="compositionally biased region" description="Basic and acidic residues" evidence="1">
    <location>
        <begin position="1146"/>
        <end position="1157"/>
    </location>
</feature>
<feature type="transmembrane region" description="Helical" evidence="2">
    <location>
        <begin position="283"/>
        <end position="304"/>
    </location>
</feature>
<feature type="transmembrane region" description="Helical" evidence="2">
    <location>
        <begin position="344"/>
        <end position="362"/>
    </location>
</feature>
<feature type="compositionally biased region" description="Basic and acidic residues" evidence="1">
    <location>
        <begin position="933"/>
        <end position="960"/>
    </location>
</feature>
<evidence type="ECO:0000256" key="2">
    <source>
        <dbReference type="SAM" id="Phobius"/>
    </source>
</evidence>
<gene>
    <name evidence="3" type="ORF">Cvel_18340</name>
</gene>
<feature type="transmembrane region" description="Helical" evidence="2">
    <location>
        <begin position="766"/>
        <end position="790"/>
    </location>
</feature>
<organism evidence="3">
    <name type="scientific">Chromera velia CCMP2878</name>
    <dbReference type="NCBI Taxonomy" id="1169474"/>
    <lineage>
        <taxon>Eukaryota</taxon>
        <taxon>Sar</taxon>
        <taxon>Alveolata</taxon>
        <taxon>Colpodellida</taxon>
        <taxon>Chromeraceae</taxon>
        <taxon>Chromera</taxon>
    </lineage>
</organism>
<feature type="transmembrane region" description="Helical" evidence="2">
    <location>
        <begin position="474"/>
        <end position="495"/>
    </location>
</feature>
<feature type="transmembrane region" description="Helical" evidence="2">
    <location>
        <begin position="436"/>
        <end position="454"/>
    </location>
</feature>
<feature type="compositionally biased region" description="Polar residues" evidence="1">
    <location>
        <begin position="185"/>
        <end position="212"/>
    </location>
</feature>
<name>A0A0G4FS67_9ALVE</name>
<feature type="transmembrane region" description="Helical" evidence="2">
    <location>
        <begin position="374"/>
        <end position="400"/>
    </location>
</feature>
<feature type="compositionally biased region" description="Low complexity" evidence="1">
    <location>
        <begin position="1022"/>
        <end position="1047"/>
    </location>
</feature>